<organism evidence="1 2">
    <name type="scientific">Neisseria musculi</name>
    <dbReference type="NCBI Taxonomy" id="1815583"/>
    <lineage>
        <taxon>Bacteria</taxon>
        <taxon>Pseudomonadati</taxon>
        <taxon>Pseudomonadota</taxon>
        <taxon>Betaproteobacteria</taxon>
        <taxon>Neisseriales</taxon>
        <taxon>Neisseriaceae</taxon>
        <taxon>Neisseria</taxon>
    </lineage>
</organism>
<accession>A0A7H1MEP9</accession>
<dbReference type="AlphaFoldDB" id="A0A7H1MEP9"/>
<reference evidence="1" key="1">
    <citation type="submission" date="2024-06" db="EMBL/GenBank/DDBJ databases">
        <title>Complete Genome Sequence of mouse commensal type strain Neisseria musculi.</title>
        <authorList>
            <person name="Thapa E."/>
            <person name="Aluvathingal J."/>
            <person name="Nadendla S."/>
            <person name="Mehta A."/>
            <person name="Tettelin H."/>
            <person name="Weyand N.J."/>
        </authorList>
    </citation>
    <scope>NUCLEOTIDE SEQUENCE</scope>
    <source>
        <strain evidence="1">NW831</strain>
    </source>
</reference>
<dbReference type="Proteomes" id="UP000516412">
    <property type="component" value="Chromosome"/>
</dbReference>
<evidence type="ECO:0000313" key="2">
    <source>
        <dbReference type="Proteomes" id="UP000516412"/>
    </source>
</evidence>
<dbReference type="EMBL" id="CP060414">
    <property type="protein sequence ID" value="QNT60114.1"/>
    <property type="molecule type" value="Genomic_DNA"/>
</dbReference>
<evidence type="ECO:0000313" key="1">
    <source>
        <dbReference type="EMBL" id="QNT60114.1"/>
    </source>
</evidence>
<proteinExistence type="predicted"/>
<protein>
    <submittedName>
        <fullName evidence="1">Uncharacterized protein</fullName>
    </submittedName>
</protein>
<name>A0A7H1MEP9_9NEIS</name>
<gene>
    <name evidence="1" type="ORF">H7A79_0856</name>
</gene>
<dbReference type="KEGG" id="nmus:H7A79_0856"/>
<keyword evidence="2" id="KW-1185">Reference proteome</keyword>
<sequence length="194" mass="21186">MRPSESFQTASNIESFGVVTLSVCPNRVWVWPSVVKNAVRRGNAAQFLYTRNGAAIVFSQNKNCLVKKMQRIRFFPISRPSENFSDGLKCVSGSVFRPCPGKPEYGGLRPQAAGSTISMVRHSNAVAEVWLIRHMQAGMVWPIVAVLECKGNDLRIARPSGNRVGSVVSVWFGLPAARIRCVVFAVCFAANAAA</sequence>